<organism evidence="1 2">
    <name type="scientific">Potamilus streckersoni</name>
    <dbReference type="NCBI Taxonomy" id="2493646"/>
    <lineage>
        <taxon>Eukaryota</taxon>
        <taxon>Metazoa</taxon>
        <taxon>Spiralia</taxon>
        <taxon>Lophotrochozoa</taxon>
        <taxon>Mollusca</taxon>
        <taxon>Bivalvia</taxon>
        <taxon>Autobranchia</taxon>
        <taxon>Heteroconchia</taxon>
        <taxon>Palaeoheterodonta</taxon>
        <taxon>Unionida</taxon>
        <taxon>Unionoidea</taxon>
        <taxon>Unionidae</taxon>
        <taxon>Ambleminae</taxon>
        <taxon>Lampsilini</taxon>
        <taxon>Potamilus</taxon>
    </lineage>
</organism>
<reference evidence="1" key="3">
    <citation type="submission" date="2023-05" db="EMBL/GenBank/DDBJ databases">
        <authorList>
            <person name="Smith C.H."/>
        </authorList>
    </citation>
    <scope>NUCLEOTIDE SEQUENCE</scope>
    <source>
        <strain evidence="1">CHS0354</strain>
        <tissue evidence="1">Mantle</tissue>
    </source>
</reference>
<dbReference type="PANTHER" id="PTHR47020:SF1">
    <property type="entry name" value="HILLARIN"/>
    <property type="match status" value="1"/>
</dbReference>
<reference evidence="1" key="2">
    <citation type="journal article" date="2021" name="Genome Biol. Evol.">
        <title>Developing a high-quality reference genome for a parasitic bivalve with doubly uniparental inheritance (Bivalvia: Unionida).</title>
        <authorList>
            <person name="Smith C.H."/>
        </authorList>
    </citation>
    <scope>NUCLEOTIDE SEQUENCE</scope>
    <source>
        <strain evidence="1">CHS0354</strain>
        <tissue evidence="1">Mantle</tissue>
    </source>
</reference>
<evidence type="ECO:0000313" key="2">
    <source>
        <dbReference type="Proteomes" id="UP001195483"/>
    </source>
</evidence>
<dbReference type="InterPro" id="IPR053041">
    <property type="entry name" value="Transglut-like_Superfamily_Mod"/>
</dbReference>
<gene>
    <name evidence="1" type="ORF">CHS0354_037923</name>
</gene>
<protein>
    <submittedName>
        <fullName evidence="1">Uncharacterized protein</fullName>
    </submittedName>
</protein>
<comment type="caution">
    <text evidence="1">The sequence shown here is derived from an EMBL/GenBank/DDBJ whole genome shotgun (WGS) entry which is preliminary data.</text>
</comment>
<name>A0AAE0T9I9_9BIVA</name>
<dbReference type="PANTHER" id="PTHR47020">
    <property type="entry name" value="HILLARIN"/>
    <property type="match status" value="1"/>
</dbReference>
<accession>A0AAE0T9I9</accession>
<sequence length="179" mass="20290">MKGFGAIVPENHELRNLVGLTFYVELKMTLEKASLHQNVGTTRVAAYIRNLIGERIDGNDIKVIQTEDREACLPCVAITGVVKAMRYEVGMPDDEIKRFHGEWVAVYVAKGWRLIVPLWAFSAVAGFTQGNWIEMERDGEAVFEPEGSFAGVEITQLNDYYFLTDPDHLIFDCFPEEEQ</sequence>
<evidence type="ECO:0000313" key="1">
    <source>
        <dbReference type="EMBL" id="KAK3606246.1"/>
    </source>
</evidence>
<proteinExistence type="predicted"/>
<dbReference type="AlphaFoldDB" id="A0AAE0T9I9"/>
<reference evidence="1" key="1">
    <citation type="journal article" date="2021" name="Genome Biol. Evol.">
        <title>A High-Quality Reference Genome for a Parasitic Bivalve with Doubly Uniparental Inheritance (Bivalvia: Unionida).</title>
        <authorList>
            <person name="Smith C.H."/>
        </authorList>
    </citation>
    <scope>NUCLEOTIDE SEQUENCE</scope>
    <source>
        <strain evidence="1">CHS0354</strain>
    </source>
</reference>
<dbReference type="Proteomes" id="UP001195483">
    <property type="component" value="Unassembled WGS sequence"/>
</dbReference>
<keyword evidence="2" id="KW-1185">Reference proteome</keyword>
<dbReference type="EMBL" id="JAEAOA010002216">
    <property type="protein sequence ID" value="KAK3606246.1"/>
    <property type="molecule type" value="Genomic_DNA"/>
</dbReference>